<evidence type="ECO:0000256" key="1">
    <source>
        <dbReference type="ARBA" id="ARBA00012513"/>
    </source>
</evidence>
<feature type="compositionally biased region" description="Pro residues" evidence="7">
    <location>
        <begin position="361"/>
        <end position="370"/>
    </location>
</feature>
<keyword evidence="8" id="KW-0812">Transmembrane</keyword>
<dbReference type="Gene3D" id="3.30.200.20">
    <property type="entry name" value="Phosphorylase Kinase, domain 1"/>
    <property type="match status" value="1"/>
</dbReference>
<feature type="region of interest" description="Disordered" evidence="7">
    <location>
        <begin position="353"/>
        <end position="373"/>
    </location>
</feature>
<keyword evidence="11" id="KW-1185">Reference proteome</keyword>
<keyword evidence="2" id="KW-0808">Transferase</keyword>
<dbReference type="SMART" id="SM00220">
    <property type="entry name" value="S_TKc"/>
    <property type="match status" value="1"/>
</dbReference>
<evidence type="ECO:0000256" key="6">
    <source>
        <dbReference type="PROSITE-ProRule" id="PRU10141"/>
    </source>
</evidence>
<dbReference type="PROSITE" id="PS50011">
    <property type="entry name" value="PROTEIN_KINASE_DOM"/>
    <property type="match status" value="1"/>
</dbReference>
<evidence type="ECO:0000259" key="9">
    <source>
        <dbReference type="PROSITE" id="PS50011"/>
    </source>
</evidence>
<organism evidence="10 11">
    <name type="scientific">Dictyobacter aurantiacus</name>
    <dbReference type="NCBI Taxonomy" id="1936993"/>
    <lineage>
        <taxon>Bacteria</taxon>
        <taxon>Bacillati</taxon>
        <taxon>Chloroflexota</taxon>
        <taxon>Ktedonobacteria</taxon>
        <taxon>Ktedonobacterales</taxon>
        <taxon>Dictyobacteraceae</taxon>
        <taxon>Dictyobacter</taxon>
    </lineage>
</organism>
<feature type="compositionally biased region" description="Polar residues" evidence="7">
    <location>
        <begin position="481"/>
        <end position="505"/>
    </location>
</feature>
<feature type="binding site" evidence="6">
    <location>
        <position position="44"/>
    </location>
    <ligand>
        <name>ATP</name>
        <dbReference type="ChEBI" id="CHEBI:30616"/>
    </ligand>
</feature>
<reference evidence="11" key="1">
    <citation type="submission" date="2018-12" db="EMBL/GenBank/DDBJ databases">
        <title>Tengunoibacter tsumagoiensis gen. nov., sp. nov., Dictyobacter kobayashii sp. nov., D. alpinus sp. nov., and D. joshuensis sp. nov. and description of Dictyobacteraceae fam. nov. within the order Ktedonobacterales isolated from Tengu-no-mugimeshi.</title>
        <authorList>
            <person name="Wang C.M."/>
            <person name="Zheng Y."/>
            <person name="Sakai Y."/>
            <person name="Toyoda A."/>
            <person name="Minakuchi Y."/>
            <person name="Abe K."/>
            <person name="Yokota A."/>
            <person name="Yabe S."/>
        </authorList>
    </citation>
    <scope>NUCLEOTIDE SEQUENCE [LARGE SCALE GENOMIC DNA]</scope>
    <source>
        <strain evidence="11">S-27</strain>
    </source>
</reference>
<keyword evidence="3 6" id="KW-0547">Nucleotide-binding</keyword>
<dbReference type="PROSITE" id="PS00107">
    <property type="entry name" value="PROTEIN_KINASE_ATP"/>
    <property type="match status" value="1"/>
</dbReference>
<feature type="compositionally biased region" description="Polar residues" evidence="7">
    <location>
        <begin position="429"/>
        <end position="438"/>
    </location>
</feature>
<keyword evidence="8" id="KW-1133">Transmembrane helix</keyword>
<accession>A0A401Z7Q4</accession>
<keyword evidence="5 6" id="KW-0067">ATP-binding</keyword>
<proteinExistence type="predicted"/>
<dbReference type="Gene3D" id="1.10.510.10">
    <property type="entry name" value="Transferase(Phosphotransferase) domain 1"/>
    <property type="match status" value="1"/>
</dbReference>
<protein>
    <recommendedName>
        <fullName evidence="1">non-specific serine/threonine protein kinase</fullName>
        <ecNumber evidence="1">2.7.11.1</ecNumber>
    </recommendedName>
</protein>
<dbReference type="InterPro" id="IPR011009">
    <property type="entry name" value="Kinase-like_dom_sf"/>
</dbReference>
<feature type="transmembrane region" description="Helical" evidence="8">
    <location>
        <begin position="514"/>
        <end position="534"/>
    </location>
</feature>
<dbReference type="GO" id="GO:0005524">
    <property type="term" value="F:ATP binding"/>
    <property type="evidence" value="ECO:0007669"/>
    <property type="project" value="UniProtKB-UniRule"/>
</dbReference>
<evidence type="ECO:0000256" key="5">
    <source>
        <dbReference type="ARBA" id="ARBA00022840"/>
    </source>
</evidence>
<dbReference type="GO" id="GO:0004674">
    <property type="term" value="F:protein serine/threonine kinase activity"/>
    <property type="evidence" value="ECO:0007669"/>
    <property type="project" value="UniProtKB-EC"/>
</dbReference>
<keyword evidence="4" id="KW-0418">Kinase</keyword>
<evidence type="ECO:0000313" key="10">
    <source>
        <dbReference type="EMBL" id="GCE02884.1"/>
    </source>
</evidence>
<dbReference type="EC" id="2.7.11.1" evidence="1"/>
<dbReference type="InterPro" id="IPR000719">
    <property type="entry name" value="Prot_kinase_dom"/>
</dbReference>
<gene>
    <name evidence="10" type="ORF">KDAU_02130</name>
</gene>
<feature type="region of interest" description="Disordered" evidence="7">
    <location>
        <begin position="429"/>
        <end position="505"/>
    </location>
</feature>
<dbReference type="Proteomes" id="UP000287224">
    <property type="component" value="Unassembled WGS sequence"/>
</dbReference>
<evidence type="ECO:0000256" key="2">
    <source>
        <dbReference type="ARBA" id="ARBA00022679"/>
    </source>
</evidence>
<dbReference type="OrthoDB" id="9801841at2"/>
<evidence type="ECO:0000256" key="4">
    <source>
        <dbReference type="ARBA" id="ARBA00022777"/>
    </source>
</evidence>
<dbReference type="AlphaFoldDB" id="A0A401Z7Q4"/>
<dbReference type="Pfam" id="PF00069">
    <property type="entry name" value="Pkinase"/>
    <property type="match status" value="1"/>
</dbReference>
<evidence type="ECO:0000256" key="3">
    <source>
        <dbReference type="ARBA" id="ARBA00022741"/>
    </source>
</evidence>
<evidence type="ECO:0000256" key="8">
    <source>
        <dbReference type="SAM" id="Phobius"/>
    </source>
</evidence>
<dbReference type="PANTHER" id="PTHR43289">
    <property type="entry name" value="MITOGEN-ACTIVATED PROTEIN KINASE KINASE KINASE 20-RELATED"/>
    <property type="match status" value="1"/>
</dbReference>
<evidence type="ECO:0000256" key="7">
    <source>
        <dbReference type="SAM" id="MobiDB-lite"/>
    </source>
</evidence>
<dbReference type="SUPFAM" id="SSF56112">
    <property type="entry name" value="Protein kinase-like (PK-like)"/>
    <property type="match status" value="1"/>
</dbReference>
<dbReference type="CDD" id="cd14014">
    <property type="entry name" value="STKc_PknB_like"/>
    <property type="match status" value="1"/>
</dbReference>
<sequence>MIETVPSGTILHGRYRIERVLGSGGFGHVYLALDQMTNQQAAVKEYLVTGTSGQEQLKHEARVLSQLHHPNLPAFMDTFIEHGRYYVVLSYIEGEDLTDLIRVTRQRNEVIPIAQILNWILSICDAVMFMHSQRPTVIHRDIKPDNIRITPNGTAVLVDLGNAKAAADGARTLFFIRHQGTPGYAPPEQYPGGTGTDTRSDVYALGGTLYFALLAAEPPSVSTRNQSVQQGRPDLLSLQEHLANNPPEESPEANAARQFRLGVSKPSKPAPRHSRHIAQLGNLSPQVLNALNHIIQKSMALRPRDRYQYVADFANDLKNVITALPQPPSPHRPKDPNSTQPNLAEIYDTLQANKGNATNQPNPPLTPPASPARGSNRACPRCNNPLAPNASFCPRCGLSLTNPGGHPNIPTQHASTSVAQADQTLIMSQEQMRQSATTTRDHGQQPGHMQAPPTTPRSENYPAYQHGRSSQAQAMAMPAPSLQSNMSTGHHSSSHPATGRAGSSNNIGQEIPRWLIIGGIIILIIVLIMIFALMRHL</sequence>
<dbReference type="RefSeq" id="WP_160145559.1">
    <property type="nucleotide sequence ID" value="NZ_BIFQ01000001.1"/>
</dbReference>
<dbReference type="EMBL" id="BIFQ01000001">
    <property type="protein sequence ID" value="GCE02884.1"/>
    <property type="molecule type" value="Genomic_DNA"/>
</dbReference>
<comment type="caution">
    <text evidence="10">The sequence shown here is derived from an EMBL/GenBank/DDBJ whole genome shotgun (WGS) entry which is preliminary data.</text>
</comment>
<dbReference type="PANTHER" id="PTHR43289:SF6">
    <property type="entry name" value="SERINE_THREONINE-PROTEIN KINASE NEKL-3"/>
    <property type="match status" value="1"/>
</dbReference>
<evidence type="ECO:0000313" key="11">
    <source>
        <dbReference type="Proteomes" id="UP000287224"/>
    </source>
</evidence>
<feature type="domain" description="Protein kinase" evidence="9">
    <location>
        <begin position="15"/>
        <end position="321"/>
    </location>
</feature>
<name>A0A401Z7Q4_9CHLR</name>
<dbReference type="InterPro" id="IPR017441">
    <property type="entry name" value="Protein_kinase_ATP_BS"/>
</dbReference>
<keyword evidence="8" id="KW-0472">Membrane</keyword>